<feature type="domain" description="DNA-directed RNA polymerase RBP11-like dimerisation" evidence="7">
    <location>
        <begin position="18"/>
        <end position="87"/>
    </location>
</feature>
<dbReference type="GO" id="GO:0006362">
    <property type="term" value="P:transcription elongation by RNA polymerase I"/>
    <property type="evidence" value="ECO:0007669"/>
    <property type="project" value="TreeGrafter"/>
</dbReference>
<proteinExistence type="inferred from homology"/>
<dbReference type="FunFam" id="3.30.1360.10:FF:000006">
    <property type="entry name" value="DNA-directed RNA polymerases I and III subunit RPAC2"/>
    <property type="match status" value="1"/>
</dbReference>
<name>A0A2V0P0M8_9CHLO</name>
<dbReference type="GO" id="GO:0003899">
    <property type="term" value="F:DNA-directed RNA polymerase activity"/>
    <property type="evidence" value="ECO:0007669"/>
    <property type="project" value="InterPro"/>
</dbReference>
<comment type="similarity">
    <text evidence="6">Belongs to the archaeal Rpo11/eukaryotic RPB11/RPC19 RNA polymerase subunit family.</text>
</comment>
<dbReference type="GO" id="GO:0005666">
    <property type="term" value="C:RNA polymerase III complex"/>
    <property type="evidence" value="ECO:0007669"/>
    <property type="project" value="TreeGrafter"/>
</dbReference>
<dbReference type="InterPro" id="IPR022905">
    <property type="entry name" value="Rpo11-like"/>
</dbReference>
<dbReference type="CDD" id="cd07029">
    <property type="entry name" value="RNAP_I_III_AC19"/>
    <property type="match status" value="1"/>
</dbReference>
<evidence type="ECO:0000313" key="9">
    <source>
        <dbReference type="Proteomes" id="UP000247498"/>
    </source>
</evidence>
<protein>
    <recommendedName>
        <fullName evidence="2">DNA-directed RNA polymerases I and III subunit RPAC2</fullName>
    </recommendedName>
</protein>
<keyword evidence="4" id="KW-0804">Transcription</keyword>
<accession>A0A2V0P0M8</accession>
<dbReference type="GO" id="GO:0003677">
    <property type="term" value="F:DNA binding"/>
    <property type="evidence" value="ECO:0007669"/>
    <property type="project" value="InterPro"/>
</dbReference>
<dbReference type="EMBL" id="BDRX01000041">
    <property type="protein sequence ID" value="GBF93424.1"/>
    <property type="molecule type" value="Genomic_DNA"/>
</dbReference>
<evidence type="ECO:0000256" key="4">
    <source>
        <dbReference type="ARBA" id="ARBA00023163"/>
    </source>
</evidence>
<reference evidence="8 9" key="1">
    <citation type="journal article" date="2018" name="Sci. Rep.">
        <title>Raphidocelis subcapitata (=Pseudokirchneriella subcapitata) provides an insight into genome evolution and environmental adaptations in the Sphaeropleales.</title>
        <authorList>
            <person name="Suzuki S."/>
            <person name="Yamaguchi H."/>
            <person name="Nakajima N."/>
            <person name="Kawachi M."/>
        </authorList>
    </citation>
    <scope>NUCLEOTIDE SEQUENCE [LARGE SCALE GENOMIC DNA]</scope>
    <source>
        <strain evidence="8 9">NIES-35</strain>
    </source>
</reference>
<dbReference type="GO" id="GO:0046983">
    <property type="term" value="F:protein dimerization activity"/>
    <property type="evidence" value="ECO:0007669"/>
    <property type="project" value="InterPro"/>
</dbReference>
<dbReference type="OrthoDB" id="510325at2759"/>
<dbReference type="InterPro" id="IPR008193">
    <property type="entry name" value="RNA_pol_Rpb11_13-16kDa_CS"/>
</dbReference>
<keyword evidence="9" id="KW-1185">Reference proteome</keyword>
<comment type="subcellular location">
    <subcellularLocation>
        <location evidence="1">Nucleus</location>
    </subcellularLocation>
</comment>
<dbReference type="Gene3D" id="3.30.1360.10">
    <property type="entry name" value="RNA polymerase, RBP11-like subunit"/>
    <property type="match status" value="1"/>
</dbReference>
<dbReference type="AlphaFoldDB" id="A0A2V0P0M8"/>
<keyword evidence="5" id="KW-0539">Nucleus</keyword>
<dbReference type="STRING" id="307507.A0A2V0P0M8"/>
<keyword evidence="3 8" id="KW-0240">DNA-directed RNA polymerase</keyword>
<dbReference type="Pfam" id="PF13656">
    <property type="entry name" value="RNA_pol_L_2"/>
    <property type="match status" value="1"/>
</dbReference>
<dbReference type="HAMAP" id="MF_00261">
    <property type="entry name" value="RNApol_arch_Rpo11"/>
    <property type="match status" value="1"/>
</dbReference>
<dbReference type="InterPro" id="IPR009025">
    <property type="entry name" value="RBP11-like_dimer"/>
</dbReference>
<dbReference type="InParanoid" id="A0A2V0P0M8"/>
<evidence type="ECO:0000259" key="7">
    <source>
        <dbReference type="Pfam" id="PF13656"/>
    </source>
</evidence>
<dbReference type="InterPro" id="IPR033898">
    <property type="entry name" value="RNAP_AC19"/>
</dbReference>
<dbReference type="SUPFAM" id="SSF55257">
    <property type="entry name" value="RBP11-like subunits of RNA polymerase"/>
    <property type="match status" value="1"/>
</dbReference>
<evidence type="ECO:0000256" key="3">
    <source>
        <dbReference type="ARBA" id="ARBA00022478"/>
    </source>
</evidence>
<dbReference type="InterPro" id="IPR036603">
    <property type="entry name" value="RBP11-like"/>
</dbReference>
<dbReference type="GO" id="GO:0005736">
    <property type="term" value="C:RNA polymerase I complex"/>
    <property type="evidence" value="ECO:0007669"/>
    <property type="project" value="TreeGrafter"/>
</dbReference>
<evidence type="ECO:0000313" key="8">
    <source>
        <dbReference type="EMBL" id="GBF93424.1"/>
    </source>
</evidence>
<comment type="caution">
    <text evidence="8">The sequence shown here is derived from an EMBL/GenBank/DDBJ whole genome shotgun (WGS) entry which is preliminary data.</text>
</comment>
<evidence type="ECO:0000256" key="5">
    <source>
        <dbReference type="ARBA" id="ARBA00023242"/>
    </source>
</evidence>
<dbReference type="PANTHER" id="PTHR13946:SF28">
    <property type="entry name" value="DNA-DIRECTED RNA POLYMERASES I AND III SUBUNIT RPAC2"/>
    <property type="match status" value="1"/>
</dbReference>
<evidence type="ECO:0000256" key="1">
    <source>
        <dbReference type="ARBA" id="ARBA00004123"/>
    </source>
</evidence>
<organism evidence="8 9">
    <name type="scientific">Raphidocelis subcapitata</name>
    <dbReference type="NCBI Taxonomy" id="307507"/>
    <lineage>
        <taxon>Eukaryota</taxon>
        <taxon>Viridiplantae</taxon>
        <taxon>Chlorophyta</taxon>
        <taxon>core chlorophytes</taxon>
        <taxon>Chlorophyceae</taxon>
        <taxon>CS clade</taxon>
        <taxon>Sphaeropleales</taxon>
        <taxon>Selenastraceae</taxon>
        <taxon>Raphidocelis</taxon>
    </lineage>
</organism>
<evidence type="ECO:0000256" key="2">
    <source>
        <dbReference type="ARBA" id="ARBA00022079"/>
    </source>
</evidence>
<dbReference type="GO" id="GO:0006383">
    <property type="term" value="P:transcription by RNA polymerase III"/>
    <property type="evidence" value="ECO:0007669"/>
    <property type="project" value="TreeGrafter"/>
</dbReference>
<evidence type="ECO:0000256" key="6">
    <source>
        <dbReference type="ARBA" id="ARBA00025751"/>
    </source>
</evidence>
<dbReference type="PANTHER" id="PTHR13946">
    <property type="entry name" value="DNA-DIRECTED RNA POLYMERASE I,II,III"/>
    <property type="match status" value="1"/>
</dbReference>
<dbReference type="PROSITE" id="PS01154">
    <property type="entry name" value="RNA_POL_L_13KD"/>
    <property type="match status" value="1"/>
</dbReference>
<dbReference type="Proteomes" id="UP000247498">
    <property type="component" value="Unassembled WGS sequence"/>
</dbReference>
<sequence>MAEQQPGPSGAETYTGTTFAIEDEDHTLANSLRFFLNKNPNVAFCGYSIPHPTEHVVNLRVQTTGEVTAAAAVRSACADLKQVCAHVGGVFDAAVAEFKARPAE</sequence>
<gene>
    <name evidence="8" type="ORF">Rsub_06557</name>
</gene>